<evidence type="ECO:0000256" key="1">
    <source>
        <dbReference type="ARBA" id="ARBA00004651"/>
    </source>
</evidence>
<feature type="transmembrane region" description="Helical" evidence="7">
    <location>
        <begin position="69"/>
        <end position="91"/>
    </location>
</feature>
<evidence type="ECO:0000256" key="4">
    <source>
        <dbReference type="ARBA" id="ARBA00022692"/>
    </source>
</evidence>
<keyword evidence="2 7" id="KW-0813">Transport</keyword>
<dbReference type="GO" id="GO:0005886">
    <property type="term" value="C:plasma membrane"/>
    <property type="evidence" value="ECO:0007669"/>
    <property type="project" value="UniProtKB-SubCell"/>
</dbReference>
<sequence>TNLPPSSEHWFGTDDLGRDIWTRTWAGGKISLTVGLVAAALDIGLGVLIGGFSGYVRGRNRLGILIDEWIIRGIEVLYGIPYLLIVILLLIVMKPGLFTIIIALALTGWIGMARLVRAQVLSLKQREFVIAAERLGTSHMKIIYGHLIPNLTGIIIVNLSFTIPAAIFSESFLSFIGLGVQSPAASWGTMTNDALGTLLSGEWWQLFFPAIMIALIMFAFNAIGDGLQDAIDPKIVKRNRKEKKHGTNLIFRKRNVSR</sequence>
<dbReference type="InterPro" id="IPR035906">
    <property type="entry name" value="MetI-like_sf"/>
</dbReference>
<dbReference type="EMBL" id="SZOH01000918">
    <property type="protein sequence ID" value="TKJ03133.1"/>
    <property type="molecule type" value="Genomic_DNA"/>
</dbReference>
<evidence type="ECO:0000259" key="8">
    <source>
        <dbReference type="PROSITE" id="PS50928"/>
    </source>
</evidence>
<feature type="domain" description="ABC transmembrane type-1" evidence="8">
    <location>
        <begin position="32"/>
        <end position="224"/>
    </location>
</feature>
<dbReference type="PANTHER" id="PTHR43386:SF22">
    <property type="entry name" value="OLIGOPEPTIDE TRANSPORT SYSTEM PERMEASE PROTEIN OPPC"/>
    <property type="match status" value="1"/>
</dbReference>
<organism evidence="9 10">
    <name type="scientific">Bacillus cereus</name>
    <dbReference type="NCBI Taxonomy" id="1396"/>
    <lineage>
        <taxon>Bacteria</taxon>
        <taxon>Bacillati</taxon>
        <taxon>Bacillota</taxon>
        <taxon>Bacilli</taxon>
        <taxon>Bacillales</taxon>
        <taxon>Bacillaceae</taxon>
        <taxon>Bacillus</taxon>
        <taxon>Bacillus cereus group</taxon>
    </lineage>
</organism>
<dbReference type="GO" id="GO:0055085">
    <property type="term" value="P:transmembrane transport"/>
    <property type="evidence" value="ECO:0007669"/>
    <property type="project" value="InterPro"/>
</dbReference>
<feature type="transmembrane region" description="Helical" evidence="7">
    <location>
        <begin position="97"/>
        <end position="116"/>
    </location>
</feature>
<feature type="transmembrane region" description="Helical" evidence="7">
    <location>
        <begin position="203"/>
        <end position="224"/>
    </location>
</feature>
<dbReference type="InterPro" id="IPR050366">
    <property type="entry name" value="BP-dependent_transpt_permease"/>
</dbReference>
<evidence type="ECO:0000256" key="5">
    <source>
        <dbReference type="ARBA" id="ARBA00022989"/>
    </source>
</evidence>
<dbReference type="CDD" id="cd06261">
    <property type="entry name" value="TM_PBP2"/>
    <property type="match status" value="1"/>
</dbReference>
<dbReference type="PANTHER" id="PTHR43386">
    <property type="entry name" value="OLIGOPEPTIDE TRANSPORT SYSTEM PERMEASE PROTEIN APPC"/>
    <property type="match status" value="1"/>
</dbReference>
<dbReference type="Proteomes" id="UP000308444">
    <property type="component" value="Unassembled WGS sequence"/>
</dbReference>
<keyword evidence="4 7" id="KW-0812">Transmembrane</keyword>
<comment type="subcellular location">
    <subcellularLocation>
        <location evidence="1 7">Cell membrane</location>
        <topology evidence="1 7">Multi-pass membrane protein</topology>
    </subcellularLocation>
</comment>
<feature type="transmembrane region" description="Helical" evidence="7">
    <location>
        <begin position="147"/>
        <end position="168"/>
    </location>
</feature>
<dbReference type="PROSITE" id="PS50928">
    <property type="entry name" value="ABC_TM1"/>
    <property type="match status" value="1"/>
</dbReference>
<comment type="similarity">
    <text evidence="7">Belongs to the binding-protein-dependent transport system permease family.</text>
</comment>
<evidence type="ECO:0000313" key="10">
    <source>
        <dbReference type="Proteomes" id="UP000308444"/>
    </source>
</evidence>
<dbReference type="Pfam" id="PF00528">
    <property type="entry name" value="BPD_transp_1"/>
    <property type="match status" value="1"/>
</dbReference>
<keyword evidence="6 7" id="KW-0472">Membrane</keyword>
<gene>
    <name evidence="9" type="ORF">FC695_14735</name>
</gene>
<comment type="caution">
    <text evidence="9">The sequence shown here is derived from an EMBL/GenBank/DDBJ whole genome shotgun (WGS) entry which is preliminary data.</text>
</comment>
<dbReference type="AlphaFoldDB" id="A0A9X9F6C3"/>
<evidence type="ECO:0000256" key="7">
    <source>
        <dbReference type="RuleBase" id="RU363032"/>
    </source>
</evidence>
<reference evidence="9 10" key="1">
    <citation type="journal article" date="2019" name="Environ. Microbiol.">
        <title>An active ?-lactamase is a part of an orchestrated cell wall stress resistance network of Bacillus subtilis and related rhizosphere species.</title>
        <authorList>
            <person name="Bucher T."/>
            <person name="Keren-Paz A."/>
            <person name="Hausser J."/>
            <person name="Olender T."/>
            <person name="Cytryn E."/>
            <person name="Kolodkin-Gal I."/>
        </authorList>
    </citation>
    <scope>NUCLEOTIDE SEQUENCE [LARGE SCALE GENOMIC DNA]</scope>
    <source>
        <strain evidence="9 10">I32</strain>
    </source>
</reference>
<dbReference type="FunFam" id="1.10.3720.10:FF:000108">
    <property type="entry name" value="Oligopeptide ABC transporter permease"/>
    <property type="match status" value="1"/>
</dbReference>
<evidence type="ECO:0000256" key="3">
    <source>
        <dbReference type="ARBA" id="ARBA00022475"/>
    </source>
</evidence>
<feature type="non-terminal residue" evidence="9">
    <location>
        <position position="1"/>
    </location>
</feature>
<proteinExistence type="inferred from homology"/>
<evidence type="ECO:0000256" key="6">
    <source>
        <dbReference type="ARBA" id="ARBA00023136"/>
    </source>
</evidence>
<accession>A0A9X9F6C3</accession>
<keyword evidence="5 7" id="KW-1133">Transmembrane helix</keyword>
<dbReference type="Gene3D" id="1.10.3720.10">
    <property type="entry name" value="MetI-like"/>
    <property type="match status" value="1"/>
</dbReference>
<evidence type="ECO:0000256" key="2">
    <source>
        <dbReference type="ARBA" id="ARBA00022448"/>
    </source>
</evidence>
<feature type="transmembrane region" description="Helical" evidence="7">
    <location>
        <begin position="30"/>
        <end position="57"/>
    </location>
</feature>
<name>A0A9X9F6C3_BACCE</name>
<protein>
    <submittedName>
        <fullName evidence="9">ABC transporter permease</fullName>
    </submittedName>
</protein>
<evidence type="ECO:0000313" key="9">
    <source>
        <dbReference type="EMBL" id="TKJ03133.1"/>
    </source>
</evidence>
<keyword evidence="3" id="KW-1003">Cell membrane</keyword>
<dbReference type="InterPro" id="IPR000515">
    <property type="entry name" value="MetI-like"/>
</dbReference>
<dbReference type="SUPFAM" id="SSF161098">
    <property type="entry name" value="MetI-like"/>
    <property type="match status" value="1"/>
</dbReference>